<dbReference type="AlphaFoldDB" id="A0A3S0UGA5"/>
<reference evidence="8 9" key="1">
    <citation type="submission" date="2018-12" db="EMBL/GenBank/DDBJ databases">
        <title>Bacillus chawlae sp. nov., Bacillus glennii sp. nov., and Bacillus saganii sp. nov. Isolated from the Vehicle Assembly Building at Kennedy Space Center where the Viking Spacecraft were Assembled.</title>
        <authorList>
            <person name="Seuylemezian A."/>
            <person name="Vaishampayan P."/>
        </authorList>
    </citation>
    <scope>NUCLEOTIDE SEQUENCE [LARGE SCALE GENOMIC DNA]</scope>
    <source>
        <strain evidence="8 9">L5</strain>
    </source>
</reference>
<evidence type="ECO:0000313" key="8">
    <source>
        <dbReference type="EMBL" id="RUQ30976.1"/>
    </source>
</evidence>
<dbReference type="InterPro" id="IPR052524">
    <property type="entry name" value="MFS_Cyanate_Porter"/>
</dbReference>
<feature type="transmembrane region" description="Helical" evidence="6">
    <location>
        <begin position="57"/>
        <end position="75"/>
    </location>
</feature>
<dbReference type="InterPro" id="IPR036259">
    <property type="entry name" value="MFS_trans_sf"/>
</dbReference>
<dbReference type="RefSeq" id="WP_126863761.1">
    <property type="nucleotide sequence ID" value="NZ_JAUSTX010000005.1"/>
</dbReference>
<feature type="transmembrane region" description="Helical" evidence="6">
    <location>
        <begin position="87"/>
        <end position="105"/>
    </location>
</feature>
<feature type="transmembrane region" description="Helical" evidence="6">
    <location>
        <begin position="309"/>
        <end position="330"/>
    </location>
</feature>
<organism evidence="8 9">
    <name type="scientific">Peribacillus cavernae</name>
    <dbReference type="NCBI Taxonomy" id="1674310"/>
    <lineage>
        <taxon>Bacteria</taxon>
        <taxon>Bacillati</taxon>
        <taxon>Bacillota</taxon>
        <taxon>Bacilli</taxon>
        <taxon>Bacillales</taxon>
        <taxon>Bacillaceae</taxon>
        <taxon>Peribacillus</taxon>
    </lineage>
</organism>
<evidence type="ECO:0000256" key="4">
    <source>
        <dbReference type="ARBA" id="ARBA00022989"/>
    </source>
</evidence>
<dbReference type="EMBL" id="RYZZ01000006">
    <property type="protein sequence ID" value="RUQ30976.1"/>
    <property type="molecule type" value="Genomic_DNA"/>
</dbReference>
<dbReference type="PROSITE" id="PS50850">
    <property type="entry name" value="MFS"/>
    <property type="match status" value="1"/>
</dbReference>
<dbReference type="GO" id="GO:0022857">
    <property type="term" value="F:transmembrane transporter activity"/>
    <property type="evidence" value="ECO:0007669"/>
    <property type="project" value="InterPro"/>
</dbReference>
<gene>
    <name evidence="8" type="ORF">ELQ35_05135</name>
</gene>
<feature type="domain" description="Major facilitator superfamily (MFS) profile" evidence="7">
    <location>
        <begin position="18"/>
        <end position="393"/>
    </location>
</feature>
<sequence length="410" mass="43997">MIPEDKITQTHASSSRLGIWVLILGIVFTGATLRAPLTSVGPIIETIRQDTGMSNTIAGMLTTLPVLAFAFFSPLAPKVARRLGLEYTLFGALLLLAAGIILRSVPFMNTLFIGTVLLGIAIAICNVLLPGLIKREFPNRVGIMTGTYSVSMNMWAAIASGISIPITQGLGFGWRGALACWALLSVVSILFWIPQLRLRQKPKSSPAKGESLWRSSLAWKVALFMGLQSTFFYSVITWLPAILHQQGISQSAAGWLLSLAQFASLPASFIVPILAGRSSNQRSLVGFIVVFLLLGCMGLLSGITALAPLYVILIGIAIGAAFGLATMFFVLRTHNAEQAAELSGMAQSVGYLLAAIAPALFGFIHDIAHAWTIPLIILIIEAVLLFIVGMEAGSNKYVTSLRSNERSQKR</sequence>
<feature type="transmembrane region" description="Helical" evidence="6">
    <location>
        <begin position="17"/>
        <end position="37"/>
    </location>
</feature>
<dbReference type="PANTHER" id="PTHR23523">
    <property type="match status" value="1"/>
</dbReference>
<feature type="transmembrane region" description="Helical" evidence="6">
    <location>
        <begin position="342"/>
        <end position="364"/>
    </location>
</feature>
<evidence type="ECO:0000256" key="5">
    <source>
        <dbReference type="ARBA" id="ARBA00023136"/>
    </source>
</evidence>
<dbReference type="PANTHER" id="PTHR23523:SF2">
    <property type="entry name" value="2-NITROIMIDAZOLE TRANSPORTER"/>
    <property type="match status" value="1"/>
</dbReference>
<comment type="subcellular location">
    <subcellularLocation>
        <location evidence="1">Cell membrane</location>
        <topology evidence="1">Multi-pass membrane protein</topology>
    </subcellularLocation>
</comment>
<dbReference type="GO" id="GO:0005886">
    <property type="term" value="C:plasma membrane"/>
    <property type="evidence" value="ECO:0007669"/>
    <property type="project" value="UniProtKB-SubCell"/>
</dbReference>
<evidence type="ECO:0000259" key="7">
    <source>
        <dbReference type="PROSITE" id="PS50850"/>
    </source>
</evidence>
<feature type="transmembrane region" description="Helical" evidence="6">
    <location>
        <begin position="221"/>
        <end position="243"/>
    </location>
</feature>
<feature type="transmembrane region" description="Helical" evidence="6">
    <location>
        <begin position="370"/>
        <end position="388"/>
    </location>
</feature>
<keyword evidence="2" id="KW-0813">Transport</keyword>
<keyword evidence="9" id="KW-1185">Reference proteome</keyword>
<dbReference type="Gene3D" id="1.20.1250.20">
    <property type="entry name" value="MFS general substrate transporter like domains"/>
    <property type="match status" value="2"/>
</dbReference>
<dbReference type="InterPro" id="IPR011701">
    <property type="entry name" value="MFS"/>
</dbReference>
<feature type="transmembrane region" description="Helical" evidence="6">
    <location>
        <begin position="172"/>
        <end position="193"/>
    </location>
</feature>
<name>A0A3S0UGA5_9BACI</name>
<evidence type="ECO:0000256" key="3">
    <source>
        <dbReference type="ARBA" id="ARBA00022692"/>
    </source>
</evidence>
<dbReference type="CDD" id="cd17339">
    <property type="entry name" value="MFS_NIMT_CynX_like"/>
    <property type="match status" value="1"/>
</dbReference>
<keyword evidence="5 6" id="KW-0472">Membrane</keyword>
<comment type="caution">
    <text evidence="8">The sequence shown here is derived from an EMBL/GenBank/DDBJ whole genome shotgun (WGS) entry which is preliminary data.</text>
</comment>
<protein>
    <submittedName>
        <fullName evidence="8">MFS transporter</fullName>
    </submittedName>
</protein>
<feature type="transmembrane region" description="Helical" evidence="6">
    <location>
        <begin position="255"/>
        <end position="275"/>
    </location>
</feature>
<feature type="transmembrane region" description="Helical" evidence="6">
    <location>
        <begin position="145"/>
        <end position="166"/>
    </location>
</feature>
<proteinExistence type="predicted"/>
<keyword evidence="4 6" id="KW-1133">Transmembrane helix</keyword>
<dbReference type="InterPro" id="IPR020846">
    <property type="entry name" value="MFS_dom"/>
</dbReference>
<dbReference type="SUPFAM" id="SSF103473">
    <property type="entry name" value="MFS general substrate transporter"/>
    <property type="match status" value="1"/>
</dbReference>
<feature type="transmembrane region" description="Helical" evidence="6">
    <location>
        <begin position="111"/>
        <end position="133"/>
    </location>
</feature>
<dbReference type="Proteomes" id="UP000267430">
    <property type="component" value="Unassembled WGS sequence"/>
</dbReference>
<evidence type="ECO:0000313" key="9">
    <source>
        <dbReference type="Proteomes" id="UP000267430"/>
    </source>
</evidence>
<evidence type="ECO:0000256" key="2">
    <source>
        <dbReference type="ARBA" id="ARBA00022448"/>
    </source>
</evidence>
<accession>A0A3S0UGA5</accession>
<keyword evidence="3 6" id="KW-0812">Transmembrane</keyword>
<evidence type="ECO:0000256" key="1">
    <source>
        <dbReference type="ARBA" id="ARBA00004651"/>
    </source>
</evidence>
<dbReference type="OrthoDB" id="9797740at2"/>
<feature type="transmembrane region" description="Helical" evidence="6">
    <location>
        <begin position="284"/>
        <end position="303"/>
    </location>
</feature>
<dbReference type="Pfam" id="PF07690">
    <property type="entry name" value="MFS_1"/>
    <property type="match status" value="1"/>
</dbReference>
<evidence type="ECO:0000256" key="6">
    <source>
        <dbReference type="SAM" id="Phobius"/>
    </source>
</evidence>